<dbReference type="EMBL" id="MN740970">
    <property type="protein sequence ID" value="QHU20648.1"/>
    <property type="molecule type" value="Genomic_DNA"/>
</dbReference>
<protein>
    <submittedName>
        <fullName evidence="2">Uncharacterized protein</fullName>
    </submittedName>
</protein>
<keyword evidence="1" id="KW-0812">Transmembrane</keyword>
<organism evidence="2">
    <name type="scientific">viral metagenome</name>
    <dbReference type="NCBI Taxonomy" id="1070528"/>
    <lineage>
        <taxon>unclassified sequences</taxon>
        <taxon>metagenomes</taxon>
        <taxon>organismal metagenomes</taxon>
    </lineage>
</organism>
<reference evidence="2" key="1">
    <citation type="journal article" date="2020" name="Nature">
        <title>Giant virus diversity and host interactions through global metagenomics.</title>
        <authorList>
            <person name="Schulz F."/>
            <person name="Roux S."/>
            <person name="Paez-Espino D."/>
            <person name="Jungbluth S."/>
            <person name="Walsh D.A."/>
            <person name="Denef V.J."/>
            <person name="McMahon K.D."/>
            <person name="Konstantinidis K.T."/>
            <person name="Eloe-Fadrosh E.A."/>
            <person name="Kyrpides N.C."/>
            <person name="Woyke T."/>
        </authorList>
    </citation>
    <scope>NUCLEOTIDE SEQUENCE</scope>
    <source>
        <strain evidence="2">GVMAG-S-3300013093-109</strain>
    </source>
</reference>
<name>A0A6C0KWE2_9ZZZZ</name>
<proteinExistence type="predicted"/>
<evidence type="ECO:0000256" key="1">
    <source>
        <dbReference type="SAM" id="Phobius"/>
    </source>
</evidence>
<keyword evidence="1" id="KW-0472">Membrane</keyword>
<sequence>MNPHFFISNCLENIVYSICLFFLMSTFILAIMFITDIPPSEHPICREVCLRQCNFNAICEFTCYNDCLKEIDYILASIHNP</sequence>
<evidence type="ECO:0000313" key="2">
    <source>
        <dbReference type="EMBL" id="QHU20648.1"/>
    </source>
</evidence>
<accession>A0A6C0KWE2</accession>
<feature type="transmembrane region" description="Helical" evidence="1">
    <location>
        <begin position="14"/>
        <end position="34"/>
    </location>
</feature>
<keyword evidence="1" id="KW-1133">Transmembrane helix</keyword>
<dbReference type="AlphaFoldDB" id="A0A6C0KWE2"/>